<keyword evidence="4" id="KW-1185">Reference proteome</keyword>
<feature type="region of interest" description="Disordered" evidence="1">
    <location>
        <begin position="455"/>
        <end position="500"/>
    </location>
</feature>
<dbReference type="PANTHER" id="PTHR23308">
    <property type="entry name" value="NUCLEAR INHIBITOR OF PROTEIN PHOSPHATASE-1"/>
    <property type="match status" value="1"/>
</dbReference>
<dbReference type="InterPro" id="IPR000253">
    <property type="entry name" value="FHA_dom"/>
</dbReference>
<dbReference type="Pfam" id="PF00498">
    <property type="entry name" value="FHA"/>
    <property type="match status" value="1"/>
</dbReference>
<gene>
    <name evidence="3" type="ORF">TeGR_g14889</name>
</gene>
<dbReference type="Gene3D" id="2.60.200.20">
    <property type="match status" value="1"/>
</dbReference>
<dbReference type="EMBL" id="BRYB01001371">
    <property type="protein sequence ID" value="GMI24173.1"/>
    <property type="molecule type" value="Genomic_DNA"/>
</dbReference>
<evidence type="ECO:0000256" key="1">
    <source>
        <dbReference type="SAM" id="MobiDB-lite"/>
    </source>
</evidence>
<feature type="compositionally biased region" description="Acidic residues" evidence="1">
    <location>
        <begin position="463"/>
        <end position="476"/>
    </location>
</feature>
<evidence type="ECO:0000313" key="3">
    <source>
        <dbReference type="EMBL" id="GMI24173.1"/>
    </source>
</evidence>
<dbReference type="Proteomes" id="UP001165060">
    <property type="component" value="Unassembled WGS sequence"/>
</dbReference>
<feature type="domain" description="FHA" evidence="2">
    <location>
        <begin position="159"/>
        <end position="209"/>
    </location>
</feature>
<organism evidence="3 4">
    <name type="scientific">Tetraparma gracilis</name>
    <dbReference type="NCBI Taxonomy" id="2962635"/>
    <lineage>
        <taxon>Eukaryota</taxon>
        <taxon>Sar</taxon>
        <taxon>Stramenopiles</taxon>
        <taxon>Ochrophyta</taxon>
        <taxon>Bolidophyceae</taxon>
        <taxon>Parmales</taxon>
        <taxon>Triparmaceae</taxon>
        <taxon>Tetraparma</taxon>
    </lineage>
</organism>
<comment type="caution">
    <text evidence="3">The sequence shown here is derived from an EMBL/GenBank/DDBJ whole genome shotgun (WGS) entry which is preliminary data.</text>
</comment>
<proteinExistence type="predicted"/>
<dbReference type="InterPro" id="IPR050923">
    <property type="entry name" value="Cell_Proc_Reg/RNA_Proc"/>
</dbReference>
<accession>A0ABQ6MDL9</accession>
<dbReference type="SMART" id="SM00240">
    <property type="entry name" value="FHA"/>
    <property type="match status" value="1"/>
</dbReference>
<name>A0ABQ6MDL9_9STRA</name>
<protein>
    <recommendedName>
        <fullName evidence="2">FHA domain-containing protein</fullName>
    </recommendedName>
</protein>
<evidence type="ECO:0000313" key="4">
    <source>
        <dbReference type="Proteomes" id="UP001165060"/>
    </source>
</evidence>
<evidence type="ECO:0000259" key="2">
    <source>
        <dbReference type="PROSITE" id="PS50006"/>
    </source>
</evidence>
<reference evidence="3 4" key="1">
    <citation type="journal article" date="2023" name="Commun. Biol.">
        <title>Genome analysis of Parmales, the sister group of diatoms, reveals the evolutionary specialization of diatoms from phago-mixotrophs to photoautotrophs.</title>
        <authorList>
            <person name="Ban H."/>
            <person name="Sato S."/>
            <person name="Yoshikawa S."/>
            <person name="Yamada K."/>
            <person name="Nakamura Y."/>
            <person name="Ichinomiya M."/>
            <person name="Sato N."/>
            <person name="Blanc-Mathieu R."/>
            <person name="Endo H."/>
            <person name="Kuwata A."/>
            <person name="Ogata H."/>
        </authorList>
    </citation>
    <scope>NUCLEOTIDE SEQUENCE [LARGE SCALE GENOMIC DNA]</scope>
</reference>
<feature type="region of interest" description="Disordered" evidence="1">
    <location>
        <begin position="391"/>
        <end position="443"/>
    </location>
</feature>
<dbReference type="PROSITE" id="PS50006">
    <property type="entry name" value="FHA_DOMAIN"/>
    <property type="match status" value="1"/>
</dbReference>
<dbReference type="InterPro" id="IPR008984">
    <property type="entry name" value="SMAD_FHA_dom_sf"/>
</dbReference>
<sequence>MPPSSESSHSGCHIDVVATGRPPLACSMGAYVPPRPLTSPGLGGASRTAPNLGSLGCMGFGSSALPPPLYPNPSCSSSSSLLDSAMADADALDSGTQHPPLTTSLFGKPGTAPAPAPAPGTAPCGYVPPKWVSVPSHPVRLAGVGEGSSSYDLEFDSYYTIGRGITNKVLLKEITVSRKHAAILHHSSGDSFLVDVGSAHGTFVNGVRMLPSIPVKLRRGSLLRFGGAAAPLFVFKSYESPAKLLADIENLTRQETQVSSPCPEGDTSAGHVKVVCGDSGVVCISCSEKGDISREEALLASVTLVNTLRNAVGDGIHRADASAPDVASAPAAGSRQLSVDSEGGQTVGMMDVEGGCASGGCGLACSAPDSSFLSGMMELDHVSGLDHVRRHRSASEHVGSHVGSRAHKRSFDEILPPPPPPGVVSNTSSISPSKKIRKKPVRSVRFTEEKPAVFFASTITPEESSDSSGSEEEGAGDAETPPPSPPLTDENSSDGGGSVEEAKGCVAAKVAATARAAAA</sequence>
<dbReference type="SUPFAM" id="SSF49879">
    <property type="entry name" value="SMAD/FHA domain"/>
    <property type="match status" value="1"/>
</dbReference>
<feature type="compositionally biased region" description="Polar residues" evidence="1">
    <location>
        <begin position="95"/>
        <end position="105"/>
    </location>
</feature>
<feature type="region of interest" description="Disordered" evidence="1">
    <location>
        <begin position="91"/>
        <end position="119"/>
    </location>
</feature>